<dbReference type="Pfam" id="PF08041">
    <property type="entry name" value="PetM"/>
    <property type="match status" value="1"/>
</dbReference>
<accession>A0A388M3Q9</accession>
<evidence type="ECO:0000256" key="1">
    <source>
        <dbReference type="ARBA" id="ARBA00004167"/>
    </source>
</evidence>
<gene>
    <name evidence="8" type="ORF">CBR_g48936</name>
</gene>
<evidence type="ECO:0000256" key="7">
    <source>
        <dbReference type="SAM" id="Phobius"/>
    </source>
</evidence>
<dbReference type="OMA" id="FRIATIM"/>
<dbReference type="Gramene" id="GBG89228">
    <property type="protein sequence ID" value="GBG89228"/>
    <property type="gene ID" value="CBR_g48936"/>
</dbReference>
<dbReference type="STRING" id="69332.A0A388M3Q9"/>
<proteinExistence type="predicted"/>
<dbReference type="PANTHER" id="PTHR34951">
    <property type="entry name" value="B6F COMPLEX SUBUNIT, PUTATIVE, EXPRESSED-RELATED"/>
    <property type="match status" value="1"/>
</dbReference>
<reference evidence="8 9" key="1">
    <citation type="journal article" date="2018" name="Cell">
        <title>The Chara Genome: Secondary Complexity and Implications for Plant Terrestrialization.</title>
        <authorList>
            <person name="Nishiyama T."/>
            <person name="Sakayama H."/>
            <person name="Vries J.D."/>
            <person name="Buschmann H."/>
            <person name="Saint-Marcoux D."/>
            <person name="Ullrich K.K."/>
            <person name="Haas F.B."/>
            <person name="Vanderstraeten L."/>
            <person name="Becker D."/>
            <person name="Lang D."/>
            <person name="Vosolsobe S."/>
            <person name="Rombauts S."/>
            <person name="Wilhelmsson P.K.I."/>
            <person name="Janitza P."/>
            <person name="Kern R."/>
            <person name="Heyl A."/>
            <person name="Rumpler F."/>
            <person name="Villalobos L.I.A.C."/>
            <person name="Clay J.M."/>
            <person name="Skokan R."/>
            <person name="Toyoda A."/>
            <person name="Suzuki Y."/>
            <person name="Kagoshima H."/>
            <person name="Schijlen E."/>
            <person name="Tajeshwar N."/>
            <person name="Catarino B."/>
            <person name="Hetherington A.J."/>
            <person name="Saltykova A."/>
            <person name="Bonnot C."/>
            <person name="Breuninger H."/>
            <person name="Symeonidi A."/>
            <person name="Radhakrishnan G.V."/>
            <person name="Van Nieuwerburgh F."/>
            <person name="Deforce D."/>
            <person name="Chang C."/>
            <person name="Karol K.G."/>
            <person name="Hedrich R."/>
            <person name="Ulvskov P."/>
            <person name="Glockner G."/>
            <person name="Delwiche C.F."/>
            <person name="Petrasek J."/>
            <person name="Van de Peer Y."/>
            <person name="Friml J."/>
            <person name="Beilby M."/>
            <person name="Dolan L."/>
            <person name="Kohara Y."/>
            <person name="Sugano S."/>
            <person name="Fujiyama A."/>
            <person name="Delaux P.-M."/>
            <person name="Quint M."/>
            <person name="TheiBen G."/>
            <person name="Hagemann M."/>
            <person name="Harholt J."/>
            <person name="Dunand C."/>
            <person name="Zachgo S."/>
            <person name="Langdale J."/>
            <person name="Maumus F."/>
            <person name="Straeten D.V.D."/>
            <person name="Gould S.B."/>
            <person name="Rensing S.A."/>
        </authorList>
    </citation>
    <scope>NUCLEOTIDE SEQUENCE [LARGE SCALE GENOMIC DNA]</scope>
    <source>
        <strain evidence="8 9">S276</strain>
    </source>
</reference>
<dbReference type="PANTHER" id="PTHR34951:SF1">
    <property type="entry name" value="B6F COMPLEX SUBUNIT, PUTATIVE, EXPRESSED-RELATED"/>
    <property type="match status" value="1"/>
</dbReference>
<feature type="transmembrane region" description="Helical" evidence="7">
    <location>
        <begin position="95"/>
        <end position="117"/>
    </location>
</feature>
<dbReference type="OrthoDB" id="1926597at2759"/>
<dbReference type="SUPFAM" id="SSF103441">
    <property type="entry name" value="PetM subunit of the cytochrome b6f complex"/>
    <property type="match status" value="1"/>
</dbReference>
<dbReference type="EMBL" id="BFEA01000724">
    <property type="protein sequence ID" value="GBG89228.1"/>
    <property type="molecule type" value="Genomic_DNA"/>
</dbReference>
<evidence type="ECO:0000256" key="6">
    <source>
        <dbReference type="ARBA" id="ARBA00023136"/>
    </source>
</evidence>
<keyword evidence="4" id="KW-0249">Electron transport</keyword>
<organism evidence="8 9">
    <name type="scientific">Chara braunii</name>
    <name type="common">Braun's stonewort</name>
    <dbReference type="NCBI Taxonomy" id="69332"/>
    <lineage>
        <taxon>Eukaryota</taxon>
        <taxon>Viridiplantae</taxon>
        <taxon>Streptophyta</taxon>
        <taxon>Charophyceae</taxon>
        <taxon>Charales</taxon>
        <taxon>Characeae</taxon>
        <taxon>Chara</taxon>
    </lineage>
</organism>
<name>A0A388M3Q9_CHABU</name>
<evidence type="ECO:0008006" key="10">
    <source>
        <dbReference type="Google" id="ProtNLM"/>
    </source>
</evidence>
<evidence type="ECO:0000256" key="5">
    <source>
        <dbReference type="ARBA" id="ARBA00022989"/>
    </source>
</evidence>
<comment type="caution">
    <text evidence="8">The sequence shown here is derived from an EMBL/GenBank/DDBJ whole genome shotgun (WGS) entry which is preliminary data.</text>
</comment>
<dbReference type="GO" id="GO:0016020">
    <property type="term" value="C:membrane"/>
    <property type="evidence" value="ECO:0007669"/>
    <property type="project" value="UniProtKB-SubCell"/>
</dbReference>
<comment type="subcellular location">
    <subcellularLocation>
        <location evidence="1">Membrane</location>
        <topology evidence="1">Single-pass membrane protein</topology>
    </subcellularLocation>
</comment>
<dbReference type="Proteomes" id="UP000265515">
    <property type="component" value="Unassembled WGS sequence"/>
</dbReference>
<sequence length="127" mass="12566">MAASVTLSAGLCSPVSSAAVSGARVASKASPKAVARMASFAGLKPMAASGSVLSSPVSVEEKFAQVAASIRATRRGARAGGGGALAATNDVGAEIFRIIPIMCGMTLLGIAVGFVILRVETALEESE</sequence>
<evidence type="ECO:0000256" key="2">
    <source>
        <dbReference type="ARBA" id="ARBA00022448"/>
    </source>
</evidence>
<dbReference type="InterPro" id="IPR053333">
    <property type="entry name" value="Cytochrome_b6-f_sub7"/>
</dbReference>
<dbReference type="AlphaFoldDB" id="A0A388M3Q9"/>
<keyword evidence="9" id="KW-1185">Reference proteome</keyword>
<evidence type="ECO:0000313" key="8">
    <source>
        <dbReference type="EMBL" id="GBG89228.1"/>
    </source>
</evidence>
<keyword evidence="3 7" id="KW-0812">Transmembrane</keyword>
<keyword evidence="5 7" id="KW-1133">Transmembrane helix</keyword>
<dbReference type="GO" id="GO:0009512">
    <property type="term" value="C:cytochrome b6f complex"/>
    <property type="evidence" value="ECO:0007669"/>
    <property type="project" value="InterPro"/>
</dbReference>
<keyword evidence="2" id="KW-0813">Transport</keyword>
<evidence type="ECO:0000256" key="4">
    <source>
        <dbReference type="ARBA" id="ARBA00022982"/>
    </source>
</evidence>
<keyword evidence="6 7" id="KW-0472">Membrane</keyword>
<protein>
    <recommendedName>
        <fullName evidence="10">Cytochrome b6-f complex subunit 7</fullName>
    </recommendedName>
</protein>
<evidence type="ECO:0000256" key="3">
    <source>
        <dbReference type="ARBA" id="ARBA00022692"/>
    </source>
</evidence>
<evidence type="ECO:0000313" key="9">
    <source>
        <dbReference type="Proteomes" id="UP000265515"/>
    </source>
</evidence>
<dbReference type="InterPro" id="IPR012595">
    <property type="entry name" value="PetM_cyt_b6/f_cplx_su7"/>
</dbReference>